<reference evidence="1 2" key="1">
    <citation type="submission" date="2016-03" db="EMBL/GenBank/DDBJ databases">
        <title>Whole genome sequencing of Grifola frondosa 9006-11.</title>
        <authorList>
            <person name="Min B."/>
            <person name="Park H."/>
            <person name="Kim J.-G."/>
            <person name="Cho H."/>
            <person name="Oh Y.-L."/>
            <person name="Kong W.-S."/>
            <person name="Choi I.-G."/>
        </authorList>
    </citation>
    <scope>NUCLEOTIDE SEQUENCE [LARGE SCALE GENOMIC DNA]</scope>
    <source>
        <strain evidence="1 2">9006-11</strain>
    </source>
</reference>
<evidence type="ECO:0000313" key="1">
    <source>
        <dbReference type="EMBL" id="OBZ75508.1"/>
    </source>
</evidence>
<accession>A0A1C7MFC3</accession>
<sequence length="153" mass="17428">MFIRLSLGAPTSTLIIYLWLRIPWGWTLLRSILRLVADRYRAHLHGVRVLKLLSPQVTALNCPPVAFVYDRIDSIRDNCLPVFDGALLHRASVASGREVQNHQLELMSAKLRTYLQMTASGLWHTVSLVHDMASDDMAVLASLELIQWHAQRF</sequence>
<proteinExistence type="predicted"/>
<name>A0A1C7MFC3_GRIFR</name>
<evidence type="ECO:0000313" key="2">
    <source>
        <dbReference type="Proteomes" id="UP000092993"/>
    </source>
</evidence>
<keyword evidence="2" id="KW-1185">Reference proteome</keyword>
<dbReference type="Proteomes" id="UP000092993">
    <property type="component" value="Unassembled WGS sequence"/>
</dbReference>
<comment type="caution">
    <text evidence="1">The sequence shown here is derived from an EMBL/GenBank/DDBJ whole genome shotgun (WGS) entry which is preliminary data.</text>
</comment>
<dbReference type="AlphaFoldDB" id="A0A1C7MFC3"/>
<dbReference type="EMBL" id="LUGG01000004">
    <property type="protein sequence ID" value="OBZ75508.1"/>
    <property type="molecule type" value="Genomic_DNA"/>
</dbReference>
<protein>
    <submittedName>
        <fullName evidence="1">Uncharacterized protein</fullName>
    </submittedName>
</protein>
<organism evidence="1 2">
    <name type="scientific">Grifola frondosa</name>
    <name type="common">Maitake</name>
    <name type="synonym">Polyporus frondosus</name>
    <dbReference type="NCBI Taxonomy" id="5627"/>
    <lineage>
        <taxon>Eukaryota</taxon>
        <taxon>Fungi</taxon>
        <taxon>Dikarya</taxon>
        <taxon>Basidiomycota</taxon>
        <taxon>Agaricomycotina</taxon>
        <taxon>Agaricomycetes</taxon>
        <taxon>Polyporales</taxon>
        <taxon>Grifolaceae</taxon>
        <taxon>Grifola</taxon>
    </lineage>
</organism>
<gene>
    <name evidence="1" type="ORF">A0H81_04887</name>
</gene>